<dbReference type="PANTHER" id="PTHR11010">
    <property type="entry name" value="PROTEASE S28 PRO-X CARBOXYPEPTIDASE-RELATED"/>
    <property type="match status" value="1"/>
</dbReference>
<dbReference type="InterPro" id="IPR029058">
    <property type="entry name" value="AB_hydrolase_fold"/>
</dbReference>
<comment type="caution">
    <text evidence="6">The sequence shown here is derived from an EMBL/GenBank/DDBJ whole genome shotgun (WGS) entry which is preliminary data.</text>
</comment>
<protein>
    <submittedName>
        <fullName evidence="6">Uncharacterized protein</fullName>
    </submittedName>
</protein>
<evidence type="ECO:0000256" key="4">
    <source>
        <dbReference type="ARBA" id="ARBA00022801"/>
    </source>
</evidence>
<dbReference type="GO" id="GO:0070008">
    <property type="term" value="F:serine-type exopeptidase activity"/>
    <property type="evidence" value="ECO:0007669"/>
    <property type="project" value="InterPro"/>
</dbReference>
<evidence type="ECO:0000256" key="5">
    <source>
        <dbReference type="ARBA" id="ARBA00023180"/>
    </source>
</evidence>
<dbReference type="Proteomes" id="UP000748025">
    <property type="component" value="Unassembled WGS sequence"/>
</dbReference>
<dbReference type="AlphaFoldDB" id="A0A9P7NA73"/>
<name>A0A9P7NA73_9HYPO</name>
<dbReference type="GO" id="GO:0008239">
    <property type="term" value="F:dipeptidyl-peptidase activity"/>
    <property type="evidence" value="ECO:0007669"/>
    <property type="project" value="TreeGrafter"/>
</dbReference>
<gene>
    <name evidence="6" type="ORF">E4U43_000733</name>
</gene>
<dbReference type="EMBL" id="SRPW01001227">
    <property type="protein sequence ID" value="KAG6004461.1"/>
    <property type="molecule type" value="Genomic_DNA"/>
</dbReference>
<evidence type="ECO:0000256" key="3">
    <source>
        <dbReference type="ARBA" id="ARBA00022729"/>
    </source>
</evidence>
<dbReference type="GO" id="GO:0006508">
    <property type="term" value="P:proteolysis"/>
    <property type="evidence" value="ECO:0007669"/>
    <property type="project" value="UniProtKB-KW"/>
</dbReference>
<evidence type="ECO:0000313" key="6">
    <source>
        <dbReference type="EMBL" id="KAG6004461.1"/>
    </source>
</evidence>
<dbReference type="Gene3D" id="3.40.50.1820">
    <property type="entry name" value="alpha/beta hydrolase"/>
    <property type="match status" value="1"/>
</dbReference>
<keyword evidence="2" id="KW-0645">Protease</keyword>
<dbReference type="InterPro" id="IPR008758">
    <property type="entry name" value="Peptidase_S28"/>
</dbReference>
<proteinExistence type="inferred from homology"/>
<keyword evidence="5" id="KW-0325">Glycoprotein</keyword>
<keyword evidence="3" id="KW-0732">Signal</keyword>
<accession>A0A9P7NA73</accession>
<evidence type="ECO:0000313" key="7">
    <source>
        <dbReference type="Proteomes" id="UP000748025"/>
    </source>
</evidence>
<dbReference type="OrthoDB" id="1735038at2759"/>
<dbReference type="Pfam" id="PF05577">
    <property type="entry name" value="Peptidase_S28"/>
    <property type="match status" value="1"/>
</dbReference>
<keyword evidence="7" id="KW-1185">Reference proteome</keyword>
<reference evidence="6" key="1">
    <citation type="journal article" date="2020" name="bioRxiv">
        <title>Whole genome comparisons of ergot fungi reveals the divergence and evolution of species within the genus Claviceps are the result of varying mechanisms driving genome evolution and host range expansion.</title>
        <authorList>
            <person name="Wyka S.A."/>
            <person name="Mondo S.J."/>
            <person name="Liu M."/>
            <person name="Dettman J."/>
            <person name="Nalam V."/>
            <person name="Broders K.D."/>
        </authorList>
    </citation>
    <scope>NUCLEOTIDE SEQUENCE</scope>
    <source>
        <strain evidence="6">CCC 602</strain>
    </source>
</reference>
<evidence type="ECO:0000256" key="2">
    <source>
        <dbReference type="ARBA" id="ARBA00022670"/>
    </source>
</evidence>
<sequence>MRPGPNGVGLFKSLDNYAKWWRDFYLHGDGACDDKTLDCYNTHNVTSDLFTNTTVANPYNRQWMWLTCNEAFEYWQVGAPESTVGYPPRFFNVEYYRRQCLIMFPEMNGHKVGMAKGIRATNVNHHTGGWFNTNTTRLIWVNGEYDPWRSLSVASDFRPGGPFVSTEDRPSFVIPKASHCQDLIMHNGVVNQGVKKVQDATIKKMKEWVRDFHRHKH</sequence>
<dbReference type="PANTHER" id="PTHR11010:SF23">
    <property type="entry name" value="SERINE PEPTIDASE"/>
    <property type="match status" value="1"/>
</dbReference>
<comment type="similarity">
    <text evidence="1">Belongs to the peptidase S28 family.</text>
</comment>
<evidence type="ECO:0000256" key="1">
    <source>
        <dbReference type="ARBA" id="ARBA00011079"/>
    </source>
</evidence>
<organism evidence="6 7">
    <name type="scientific">Claviceps pusilla</name>
    <dbReference type="NCBI Taxonomy" id="123648"/>
    <lineage>
        <taxon>Eukaryota</taxon>
        <taxon>Fungi</taxon>
        <taxon>Dikarya</taxon>
        <taxon>Ascomycota</taxon>
        <taxon>Pezizomycotina</taxon>
        <taxon>Sordariomycetes</taxon>
        <taxon>Hypocreomycetidae</taxon>
        <taxon>Hypocreales</taxon>
        <taxon>Clavicipitaceae</taxon>
        <taxon>Claviceps</taxon>
    </lineage>
</organism>
<keyword evidence="4" id="KW-0378">Hydrolase</keyword>